<reference evidence="1" key="1">
    <citation type="submission" date="2008-08" db="EMBL/GenBank/DDBJ databases">
        <authorList>
            <person name="Zhan X.M."/>
        </authorList>
    </citation>
    <scope>NUCLEOTIDE SEQUENCE</scope>
</reference>
<protein>
    <submittedName>
        <fullName evidence="1">Uncharacterized protein</fullName>
    </submittedName>
</protein>
<accession>C7BVV7</accession>
<sequence length="189" mass="21575">MSCFTAEQKPTDLEESTLNYHLHARIVKSVKKQYNYQSYVVLAASAHQGPQDFLGRMVIRDKMAVPGSLERQDLTRRARLHSRLLPIFASIVFHHLLECQVFLDKWALSVHQDRLERLVAEDLQETEGLVAHRVHREELVKAVSKAYLACAVLCECFHPHPELLDQRESGDHKDHLGPMAIAVTMGCLE</sequence>
<organism evidence="1">
    <name type="scientific">Angiostrongylus cantonensis</name>
    <name type="common">Rat lungworm</name>
    <dbReference type="NCBI Taxonomy" id="6313"/>
    <lineage>
        <taxon>Eukaryota</taxon>
        <taxon>Metazoa</taxon>
        <taxon>Ecdysozoa</taxon>
        <taxon>Nematoda</taxon>
        <taxon>Chromadorea</taxon>
        <taxon>Rhabditida</taxon>
        <taxon>Rhabditina</taxon>
        <taxon>Rhabditomorpha</taxon>
        <taxon>Strongyloidea</taxon>
        <taxon>Metastrongylidae</taxon>
        <taxon>Angiostrongylus</taxon>
    </lineage>
</organism>
<dbReference type="EMBL" id="FM207761">
    <property type="protein sequence ID" value="CAR63622.1"/>
    <property type="molecule type" value="mRNA"/>
</dbReference>
<reference evidence="1" key="2">
    <citation type="journal article" date="2009" name="BMC Mol. Biol.">
        <title>Preliminary molecular characterization of the human pathogen Angiostrongylus cantonensis.</title>
        <authorList>
            <person name="He H."/>
            <person name="Cheng M."/>
            <person name="Yang X."/>
            <person name="Meng J."/>
            <person name="He A."/>
            <person name="Zheng X."/>
            <person name="Li Z."/>
            <person name="Guo P."/>
            <person name="Pan Z."/>
            <person name="Zhan X."/>
        </authorList>
    </citation>
    <scope>NUCLEOTIDE SEQUENCE</scope>
</reference>
<proteinExistence type="evidence at transcript level"/>
<dbReference type="AlphaFoldDB" id="C7BVV7"/>
<feature type="non-terminal residue" evidence="1">
    <location>
        <position position="1"/>
    </location>
</feature>
<name>C7BVV7_ANGCA</name>
<evidence type="ECO:0000313" key="1">
    <source>
        <dbReference type="EMBL" id="CAR63622.1"/>
    </source>
</evidence>